<dbReference type="InterPro" id="IPR023213">
    <property type="entry name" value="CAT-like_dom_sf"/>
</dbReference>
<keyword evidence="1" id="KW-0808">Transferase</keyword>
<dbReference type="Gene3D" id="3.30.559.10">
    <property type="entry name" value="Chloramphenicol acetyltransferase-like domain"/>
    <property type="match status" value="2"/>
</dbReference>
<name>A0ABQ2TM65_STREZ</name>
<evidence type="ECO:0008006" key="4">
    <source>
        <dbReference type="Google" id="ProtNLM"/>
    </source>
</evidence>
<proteinExistence type="predicted"/>
<organism evidence="2 3">
    <name type="scientific">Streptomyces pseudogriseolus</name>
    <name type="common">Streptomyces gancidicus</name>
    <name type="synonym">Streptomyces rubiginosus</name>
    <dbReference type="NCBI Taxonomy" id="36817"/>
    <lineage>
        <taxon>Bacteria</taxon>
        <taxon>Bacillati</taxon>
        <taxon>Actinomycetota</taxon>
        <taxon>Actinomycetes</taxon>
        <taxon>Kitasatosporales</taxon>
        <taxon>Streptomycetaceae</taxon>
        <taxon>Streptomyces</taxon>
        <taxon>Streptomyces pseudogriseolus group</taxon>
    </lineage>
</organism>
<protein>
    <recommendedName>
        <fullName evidence="4">Transferase</fullName>
    </recommendedName>
</protein>
<gene>
    <name evidence="2" type="ORF">GCM10010285_62100</name>
</gene>
<reference evidence="3" key="1">
    <citation type="journal article" date="2019" name="Int. J. Syst. Evol. Microbiol.">
        <title>The Global Catalogue of Microorganisms (GCM) 10K type strain sequencing project: providing services to taxonomists for standard genome sequencing and annotation.</title>
        <authorList>
            <consortium name="The Broad Institute Genomics Platform"/>
            <consortium name="The Broad Institute Genome Sequencing Center for Infectious Disease"/>
            <person name="Wu L."/>
            <person name="Ma J."/>
        </authorList>
    </citation>
    <scope>NUCLEOTIDE SEQUENCE [LARGE SCALE GENOMIC DNA]</scope>
    <source>
        <strain evidence="3">JCM 4416</strain>
    </source>
</reference>
<sequence length="469" mass="51703">MERPVTELFTPTTLETFMKSGSAAGDAGRTVLVRSGEASGERVRLSVYDLVNGTFGSSRTFYYRQRLDTEALRESLRRTLVHYPLLTGRLVRDADRGLSVVCDDAGAVFAETDSDRPMPDYGPDHRVGDDLRRYIHPVNAFRVVGHDTPLLTVKVTHMRGGGSVLGVSTNHSVVDGSGCLDFLLHWSRTHRGLDHRAPSHDRALLDGLAAGVPPAPDDSQYAVITGRAKFGFIWRVNARARRVRTFTVRFSSAEVLALRETARAGGDHVRATSGDALSAHIWRVLGAVRDREPAATERLGIVVGLRGPLSEHLPHGYGGNAVSNITAALPARALREEPLAHTASAVREALDRVTPERIREEAAFLEAQRRAGRVNRVLSRMALDSFADTVSLNNVSRLPVYAIEFGAGRPFWFEHPATPVPWTVLITPTPDDDHSRDVHLSVPREAAEALRTPEWSRRLHLRESSPDRF</sequence>
<evidence type="ECO:0000256" key="1">
    <source>
        <dbReference type="ARBA" id="ARBA00022679"/>
    </source>
</evidence>
<dbReference type="EMBL" id="BMTX01000033">
    <property type="protein sequence ID" value="GGS75088.1"/>
    <property type="molecule type" value="Genomic_DNA"/>
</dbReference>
<accession>A0ABQ2TM65</accession>
<dbReference type="Pfam" id="PF02458">
    <property type="entry name" value="Transferase"/>
    <property type="match status" value="1"/>
</dbReference>
<dbReference type="InterPro" id="IPR050317">
    <property type="entry name" value="Plant_Fungal_Acyltransferase"/>
</dbReference>
<evidence type="ECO:0000313" key="2">
    <source>
        <dbReference type="EMBL" id="GGS75088.1"/>
    </source>
</evidence>
<dbReference type="PANTHER" id="PTHR31642">
    <property type="entry name" value="TRICHOTHECENE 3-O-ACETYLTRANSFERASE"/>
    <property type="match status" value="1"/>
</dbReference>
<keyword evidence="3" id="KW-1185">Reference proteome</keyword>
<dbReference type="Proteomes" id="UP000597853">
    <property type="component" value="Unassembled WGS sequence"/>
</dbReference>
<evidence type="ECO:0000313" key="3">
    <source>
        <dbReference type="Proteomes" id="UP000597853"/>
    </source>
</evidence>
<dbReference type="PANTHER" id="PTHR31642:SF310">
    <property type="entry name" value="FATTY ALCOHOL:CAFFEOYL-COA ACYLTRANSFERASE"/>
    <property type="match status" value="1"/>
</dbReference>
<comment type="caution">
    <text evidence="2">The sequence shown here is derived from an EMBL/GenBank/DDBJ whole genome shotgun (WGS) entry which is preliminary data.</text>
</comment>
<dbReference type="SUPFAM" id="SSF52777">
    <property type="entry name" value="CoA-dependent acyltransferases"/>
    <property type="match status" value="1"/>
</dbReference>